<evidence type="ECO:0000256" key="1">
    <source>
        <dbReference type="SAM" id="MobiDB-lite"/>
    </source>
</evidence>
<dbReference type="EMBL" id="FIZP01000001">
    <property type="protein sequence ID" value="CZE46723.1"/>
    <property type="molecule type" value="Genomic_DNA"/>
</dbReference>
<reference evidence="2 3" key="1">
    <citation type="submission" date="2016-02" db="EMBL/GenBank/DDBJ databases">
        <authorList>
            <consortium name="Pathogen Informatics"/>
        </authorList>
    </citation>
    <scope>NUCLEOTIDE SEQUENCE [LARGE SCALE GENOMIC DNA]</scope>
    <source>
        <strain evidence="2 3">RC20</strain>
    </source>
</reference>
<accession>A0A128EET9</accession>
<evidence type="ECO:0000313" key="3">
    <source>
        <dbReference type="Proteomes" id="UP000069632"/>
    </source>
</evidence>
<dbReference type="AlphaFoldDB" id="A0A128EET9"/>
<evidence type="ECO:0000313" key="2">
    <source>
        <dbReference type="EMBL" id="CZE46723.1"/>
    </source>
</evidence>
<organism evidence="2 3">
    <name type="scientific">Campylobacter geochelonis</name>
    <dbReference type="NCBI Taxonomy" id="1780362"/>
    <lineage>
        <taxon>Bacteria</taxon>
        <taxon>Pseudomonadati</taxon>
        <taxon>Campylobacterota</taxon>
        <taxon>Epsilonproteobacteria</taxon>
        <taxon>Campylobacterales</taxon>
        <taxon>Campylobacteraceae</taxon>
        <taxon>Campylobacter</taxon>
    </lineage>
</organism>
<feature type="compositionally biased region" description="Polar residues" evidence="1">
    <location>
        <begin position="112"/>
        <end position="121"/>
    </location>
</feature>
<protein>
    <submittedName>
        <fullName evidence="2">Uncharacterized protein</fullName>
    </submittedName>
</protein>
<gene>
    <name evidence="2" type="ORF">ERS672216_00522</name>
</gene>
<feature type="region of interest" description="Disordered" evidence="1">
    <location>
        <begin position="100"/>
        <end position="121"/>
    </location>
</feature>
<dbReference type="RefSeq" id="WP_075540015.1">
    <property type="nucleotide sequence ID" value="NZ_CP053844.1"/>
</dbReference>
<sequence>MQSGRFYNEFKSRANPNPQVADDVNDVNLDGFRNMDYEAFGINPQDLAQQTPNFKFSSVDDTTSRIFDNQNIVPNQGLNQPPKPQSGVDIIEQLANLNRSMKGQPPLRPQEPNINPQQQSSLDSINKTGLNDELAKEAEVFTKRGFVNQNMASNIAGMTAGGGIGATLDRENPTRGFILGAVAGGLGTDVLTRALTPQNTKALAVEMLSSAPKGKSVSDVMSAINNIAKLAVGKNASYADKLDDLKNSIGDIYSKIKKPTKEQSDMLSFINGTREFVSLGYDKELAGISRVLSKGYQNDVSGKGLKHFITKHYGEGAEGELNAREVLDLYKTIVNGTRNETATSVSYIRTLDKFNPITKQNEPIRFEVFFGKNGNELDLISYYSNRNLDGGISSTNAINHHSGIPQKQDSVQATSVSTPISDKTIPPNHLNSTKMKGGYTTQVMTHNILAASLGAGLGSAYAPEDKRLAGAVAGAFGVMGLANVSSVFNAVRNIVRDTGIDNAIKAGVDKTIVKTANKFLSDEANKIWGDVTGGMLNELKLKFSNTLDESYEVARDKVTGTMSSYYNKMVDLSAVLSKISKEDNKALYDFFVNGAKIDTLKPELREFANNAREQIIKEFSYQVDSGLISKEVADEFGGNFLSRVYENEKLAHKFKEYFFGSNSFTVDKMYARGTTKTVDEATYNSLLKGDLFEGSKIATKGDKGFSQEGKWILEGQKYNSLGKKEYILRRDYTSAEREAMGEVTDVAKLLPQTLYKMTERRVNNEFLTQIFLYHQSAFLLIIF</sequence>
<dbReference type="Proteomes" id="UP000069632">
    <property type="component" value="Unassembled WGS sequence"/>
</dbReference>
<name>A0A128EET9_9BACT</name>
<proteinExistence type="predicted"/>
<keyword evidence="3" id="KW-1185">Reference proteome</keyword>